<evidence type="ECO:0000256" key="1">
    <source>
        <dbReference type="SAM" id="Phobius"/>
    </source>
</evidence>
<accession>A0A5B8RAN9</accession>
<feature type="transmembrane region" description="Helical" evidence="1">
    <location>
        <begin position="154"/>
        <end position="178"/>
    </location>
</feature>
<feature type="transmembrane region" description="Helical" evidence="1">
    <location>
        <begin position="280"/>
        <end position="299"/>
    </location>
</feature>
<feature type="transmembrane region" description="Helical" evidence="1">
    <location>
        <begin position="240"/>
        <end position="260"/>
    </location>
</feature>
<feature type="transmembrane region" description="Helical" evidence="1">
    <location>
        <begin position="122"/>
        <end position="142"/>
    </location>
</feature>
<gene>
    <name evidence="2" type="ORF">KBTEX_02060</name>
</gene>
<sequence length="446" mass="47952">MADEPGGAPQARLLARVLLFRRGELPGLAAAFLYYFCLLCSYYILRPVRDEMGVRGGVEHMQWLFTATFVAMLLAVPVFAALAARFRRSVLIPAVYGIFIACILGFWLWLRSDWGMAWGARAFFVWLSVFNLFVVSVFWSFMVDLFDDAQAARLFGAIAAGGSAGAILGPGLTAVLVQMVQPHALLPLAAGVLALTLPCMAALNRWSYRRDDGGLRGDGSEQALGGRVLEGVRAVAGSRYLLGICAFIWLYTTLATFLYFAQATIVERAFADTGDRTSVFAAMDLATNALTVGVQLFVTGRLVRRIGLGRALALVPLIVAAGFLVLAALPVLAVLVVFQVLRRSGNYAVARPGREMLFTVVPRMQKYKSKNFIDTVVYRGGDALAGWVYTALGALGLGVAGIAVVAAPLGLIWAAIGYRLGVIQGNLARQARLEVGDEPATESISA</sequence>
<reference evidence="2" key="1">
    <citation type="submission" date="2019-06" db="EMBL/GenBank/DDBJ databases">
        <authorList>
            <person name="Murdoch R.W."/>
            <person name="Fathepure B."/>
        </authorList>
    </citation>
    <scope>NUCLEOTIDE SEQUENCE</scope>
</reference>
<dbReference type="GO" id="GO:0022857">
    <property type="term" value="F:transmembrane transporter activity"/>
    <property type="evidence" value="ECO:0007669"/>
    <property type="project" value="InterPro"/>
</dbReference>
<dbReference type="SUPFAM" id="SSF103473">
    <property type="entry name" value="MFS general substrate transporter"/>
    <property type="match status" value="1"/>
</dbReference>
<proteinExistence type="predicted"/>
<organism evidence="2">
    <name type="scientific">uncultured organism</name>
    <dbReference type="NCBI Taxonomy" id="155900"/>
    <lineage>
        <taxon>unclassified sequences</taxon>
        <taxon>environmental samples</taxon>
    </lineage>
</organism>
<keyword evidence="1" id="KW-0472">Membrane</keyword>
<keyword evidence="1" id="KW-1133">Transmembrane helix</keyword>
<feature type="transmembrane region" description="Helical" evidence="1">
    <location>
        <begin position="184"/>
        <end position="203"/>
    </location>
</feature>
<dbReference type="PANTHER" id="PTHR43596">
    <property type="entry name" value="ADP,ATP CARRIER PROTEIN"/>
    <property type="match status" value="1"/>
</dbReference>
<evidence type="ECO:0008006" key="3">
    <source>
        <dbReference type="Google" id="ProtNLM"/>
    </source>
</evidence>
<feature type="transmembrane region" description="Helical" evidence="1">
    <location>
        <begin position="64"/>
        <end position="83"/>
    </location>
</feature>
<protein>
    <recommendedName>
        <fullName evidence="3">MFS transporter</fullName>
    </recommendedName>
</protein>
<keyword evidence="1" id="KW-0812">Transmembrane</keyword>
<dbReference type="EMBL" id="MN079109">
    <property type="protein sequence ID" value="QEA05736.1"/>
    <property type="molecule type" value="Genomic_DNA"/>
</dbReference>
<name>A0A5B8RAN9_9ZZZZ</name>
<dbReference type="InterPro" id="IPR011701">
    <property type="entry name" value="MFS"/>
</dbReference>
<dbReference type="InterPro" id="IPR036259">
    <property type="entry name" value="MFS_trans_sf"/>
</dbReference>
<evidence type="ECO:0000313" key="2">
    <source>
        <dbReference type="EMBL" id="QEA05736.1"/>
    </source>
</evidence>
<dbReference type="PANTHER" id="PTHR43596:SF1">
    <property type="entry name" value="ADP,ATP CARRIER PROTEIN"/>
    <property type="match status" value="1"/>
</dbReference>
<feature type="transmembrane region" description="Helical" evidence="1">
    <location>
        <begin position="311"/>
        <end position="338"/>
    </location>
</feature>
<dbReference type="AlphaFoldDB" id="A0A5B8RAN9"/>
<dbReference type="Pfam" id="PF07690">
    <property type="entry name" value="MFS_1"/>
    <property type="match status" value="1"/>
</dbReference>
<feature type="transmembrane region" description="Helical" evidence="1">
    <location>
        <begin position="25"/>
        <end position="44"/>
    </location>
</feature>
<feature type="transmembrane region" description="Helical" evidence="1">
    <location>
        <begin position="90"/>
        <end position="110"/>
    </location>
</feature>
<feature type="transmembrane region" description="Helical" evidence="1">
    <location>
        <begin position="387"/>
        <end position="416"/>
    </location>
</feature>
<dbReference type="Gene3D" id="1.20.1250.20">
    <property type="entry name" value="MFS general substrate transporter like domains"/>
    <property type="match status" value="1"/>
</dbReference>